<evidence type="ECO:0000313" key="2">
    <source>
        <dbReference type="Proteomes" id="UP000789920"/>
    </source>
</evidence>
<sequence>IDLDELINERMKFNKELDKIEAIERAIKALEKEVIKYKKVELKEIEIHCQQIKKELSQHQNDLLLLTDTDEEKGLLKEKIIDLKKELREVEQKNHDISQQLIKTNVVLFSQQIKNLNLGSKVNQSWTATCECAKNCICEGKLSREMVENNNSKGKVKEAESQVKDEQYEEQIEVSPYQKK</sequence>
<dbReference type="EMBL" id="CAJVQC010069463">
    <property type="protein sequence ID" value="CAG8808929.1"/>
    <property type="molecule type" value="Genomic_DNA"/>
</dbReference>
<evidence type="ECO:0000313" key="1">
    <source>
        <dbReference type="EMBL" id="CAG8808929.1"/>
    </source>
</evidence>
<dbReference type="Proteomes" id="UP000789920">
    <property type="component" value="Unassembled WGS sequence"/>
</dbReference>
<proteinExistence type="predicted"/>
<feature type="non-terminal residue" evidence="1">
    <location>
        <position position="1"/>
    </location>
</feature>
<protein>
    <submittedName>
        <fullName evidence="1">9639_t:CDS:1</fullName>
    </submittedName>
</protein>
<accession>A0ACA9RU84</accession>
<gene>
    <name evidence="1" type="ORF">RPERSI_LOCUS22741</name>
</gene>
<reference evidence="1" key="1">
    <citation type="submission" date="2021-06" db="EMBL/GenBank/DDBJ databases">
        <authorList>
            <person name="Kallberg Y."/>
            <person name="Tangrot J."/>
            <person name="Rosling A."/>
        </authorList>
    </citation>
    <scope>NUCLEOTIDE SEQUENCE</scope>
    <source>
        <strain evidence="1">MA461A</strain>
    </source>
</reference>
<comment type="caution">
    <text evidence="1">The sequence shown here is derived from an EMBL/GenBank/DDBJ whole genome shotgun (WGS) entry which is preliminary data.</text>
</comment>
<organism evidence="1 2">
    <name type="scientific">Racocetra persica</name>
    <dbReference type="NCBI Taxonomy" id="160502"/>
    <lineage>
        <taxon>Eukaryota</taxon>
        <taxon>Fungi</taxon>
        <taxon>Fungi incertae sedis</taxon>
        <taxon>Mucoromycota</taxon>
        <taxon>Glomeromycotina</taxon>
        <taxon>Glomeromycetes</taxon>
        <taxon>Diversisporales</taxon>
        <taxon>Gigasporaceae</taxon>
        <taxon>Racocetra</taxon>
    </lineage>
</organism>
<name>A0ACA9RU84_9GLOM</name>
<keyword evidence="2" id="KW-1185">Reference proteome</keyword>